<dbReference type="GeneID" id="20247917"/>
<dbReference type="PANTHER" id="PTHR10582:SF2">
    <property type="entry name" value="INACTIVE"/>
    <property type="match status" value="1"/>
</dbReference>
<evidence type="ECO:0000256" key="7">
    <source>
        <dbReference type="ARBA" id="ARBA00022737"/>
    </source>
</evidence>
<dbReference type="RefSeq" id="XP_009060330.1">
    <property type="nucleotide sequence ID" value="XM_009062082.1"/>
</dbReference>
<keyword evidence="2" id="KW-0813">Transport</keyword>
<evidence type="ECO:0000256" key="14">
    <source>
        <dbReference type="SAM" id="Phobius"/>
    </source>
</evidence>
<keyword evidence="10" id="KW-0406">Ion transport</keyword>
<reference evidence="16 17" key="1">
    <citation type="journal article" date="2013" name="Nature">
        <title>Insights into bilaterian evolution from three spiralian genomes.</title>
        <authorList>
            <person name="Simakov O."/>
            <person name="Marletaz F."/>
            <person name="Cho S.J."/>
            <person name="Edsinger-Gonzales E."/>
            <person name="Havlak P."/>
            <person name="Hellsten U."/>
            <person name="Kuo D.H."/>
            <person name="Larsson T."/>
            <person name="Lv J."/>
            <person name="Arendt D."/>
            <person name="Savage R."/>
            <person name="Osoegawa K."/>
            <person name="de Jong P."/>
            <person name="Grimwood J."/>
            <person name="Chapman J.A."/>
            <person name="Shapiro H."/>
            <person name="Aerts A."/>
            <person name="Otillar R.P."/>
            <person name="Terry A.Y."/>
            <person name="Boore J.L."/>
            <person name="Grigoriev I.V."/>
            <person name="Lindberg D.R."/>
            <person name="Seaver E.C."/>
            <person name="Weisblat D.A."/>
            <person name="Putnam N.H."/>
            <person name="Rokhsar D.S."/>
        </authorList>
    </citation>
    <scope>NUCLEOTIDE SEQUENCE [LARGE SCALE GENOMIC DNA]</scope>
</reference>
<comment type="subcellular location">
    <subcellularLocation>
        <location evidence="1">Cell membrane</location>
        <topology evidence="1">Multi-pass membrane protein</topology>
    </subcellularLocation>
</comment>
<feature type="transmembrane region" description="Helical" evidence="14">
    <location>
        <begin position="364"/>
        <end position="381"/>
    </location>
</feature>
<dbReference type="InterPro" id="IPR002110">
    <property type="entry name" value="Ankyrin_rpt"/>
</dbReference>
<keyword evidence="5" id="KW-0107">Calcium channel</keyword>
<dbReference type="EMBL" id="KB202619">
    <property type="protein sequence ID" value="ESO89302.1"/>
    <property type="molecule type" value="Genomic_DNA"/>
</dbReference>
<evidence type="ECO:0000256" key="9">
    <source>
        <dbReference type="ARBA" id="ARBA00022989"/>
    </source>
</evidence>
<keyword evidence="4" id="KW-0109">Calcium transport</keyword>
<evidence type="ECO:0000256" key="1">
    <source>
        <dbReference type="ARBA" id="ARBA00004651"/>
    </source>
</evidence>
<dbReference type="GO" id="GO:0005262">
    <property type="term" value="F:calcium channel activity"/>
    <property type="evidence" value="ECO:0007669"/>
    <property type="project" value="UniProtKB-KW"/>
</dbReference>
<keyword evidence="6 14" id="KW-0812">Transmembrane</keyword>
<keyword evidence="17" id="KW-1185">Reference proteome</keyword>
<feature type="domain" description="Ion transport" evidence="15">
    <location>
        <begin position="328"/>
        <end position="559"/>
    </location>
</feature>
<evidence type="ECO:0000256" key="12">
    <source>
        <dbReference type="ARBA" id="ARBA00023303"/>
    </source>
</evidence>
<dbReference type="Gene3D" id="1.25.40.20">
    <property type="entry name" value="Ankyrin repeat-containing domain"/>
    <property type="match status" value="1"/>
</dbReference>
<evidence type="ECO:0000256" key="6">
    <source>
        <dbReference type="ARBA" id="ARBA00022692"/>
    </source>
</evidence>
<dbReference type="Proteomes" id="UP000030746">
    <property type="component" value="Unassembled WGS sequence"/>
</dbReference>
<keyword evidence="11 14" id="KW-0472">Membrane</keyword>
<dbReference type="InterPro" id="IPR024862">
    <property type="entry name" value="TRPV"/>
</dbReference>
<dbReference type="OrthoDB" id="6080847at2759"/>
<dbReference type="SUPFAM" id="SSF48403">
    <property type="entry name" value="Ankyrin repeat"/>
    <property type="match status" value="1"/>
</dbReference>
<dbReference type="HOGENOM" id="CLU_468733_0_0_1"/>
<dbReference type="Pfam" id="PF12796">
    <property type="entry name" value="Ank_2"/>
    <property type="match status" value="1"/>
</dbReference>
<evidence type="ECO:0000256" key="10">
    <source>
        <dbReference type="ARBA" id="ARBA00023065"/>
    </source>
</evidence>
<feature type="compositionally biased region" description="Acidic residues" evidence="13">
    <location>
        <begin position="675"/>
        <end position="684"/>
    </location>
</feature>
<accession>V3ZY04</accession>
<evidence type="ECO:0000256" key="4">
    <source>
        <dbReference type="ARBA" id="ARBA00022568"/>
    </source>
</evidence>
<evidence type="ECO:0000256" key="5">
    <source>
        <dbReference type="ARBA" id="ARBA00022673"/>
    </source>
</evidence>
<keyword evidence="3" id="KW-1003">Cell membrane</keyword>
<feature type="region of interest" description="Disordered" evidence="13">
    <location>
        <begin position="660"/>
        <end position="684"/>
    </location>
</feature>
<gene>
    <name evidence="16" type="ORF">LOTGIDRAFT_229171</name>
</gene>
<evidence type="ECO:0000256" key="2">
    <source>
        <dbReference type="ARBA" id="ARBA00022448"/>
    </source>
</evidence>
<evidence type="ECO:0000256" key="11">
    <source>
        <dbReference type="ARBA" id="ARBA00023136"/>
    </source>
</evidence>
<protein>
    <recommendedName>
        <fullName evidence="15">Ion transport domain-containing protein</fullName>
    </recommendedName>
</protein>
<feature type="transmembrane region" description="Helical" evidence="14">
    <location>
        <begin position="521"/>
        <end position="545"/>
    </location>
</feature>
<feature type="transmembrane region" description="Helical" evidence="14">
    <location>
        <begin position="458"/>
        <end position="480"/>
    </location>
</feature>
<evidence type="ECO:0000313" key="17">
    <source>
        <dbReference type="Proteomes" id="UP000030746"/>
    </source>
</evidence>
<dbReference type="OMA" id="WKEFARF"/>
<feature type="transmembrane region" description="Helical" evidence="14">
    <location>
        <begin position="321"/>
        <end position="344"/>
    </location>
</feature>
<dbReference type="CTD" id="20247917"/>
<keyword evidence="8" id="KW-0106">Calcium</keyword>
<organism evidence="16 17">
    <name type="scientific">Lottia gigantea</name>
    <name type="common">Giant owl limpet</name>
    <dbReference type="NCBI Taxonomy" id="225164"/>
    <lineage>
        <taxon>Eukaryota</taxon>
        <taxon>Metazoa</taxon>
        <taxon>Spiralia</taxon>
        <taxon>Lophotrochozoa</taxon>
        <taxon>Mollusca</taxon>
        <taxon>Gastropoda</taxon>
        <taxon>Patellogastropoda</taxon>
        <taxon>Lottioidea</taxon>
        <taxon>Lottiidae</taxon>
        <taxon>Lottia</taxon>
    </lineage>
</organism>
<dbReference type="InterPro" id="IPR005821">
    <property type="entry name" value="Ion_trans_dom"/>
</dbReference>
<dbReference type="PANTHER" id="PTHR10582">
    <property type="entry name" value="TRANSIENT RECEPTOR POTENTIAL ION CHANNEL PROTEIN"/>
    <property type="match status" value="1"/>
</dbReference>
<dbReference type="GO" id="GO:0005886">
    <property type="term" value="C:plasma membrane"/>
    <property type="evidence" value="ECO:0007669"/>
    <property type="project" value="UniProtKB-SubCell"/>
</dbReference>
<dbReference type="InterPro" id="IPR036770">
    <property type="entry name" value="Ankyrin_rpt-contain_sf"/>
</dbReference>
<evidence type="ECO:0000256" key="3">
    <source>
        <dbReference type="ARBA" id="ARBA00022475"/>
    </source>
</evidence>
<dbReference type="Pfam" id="PF00520">
    <property type="entry name" value="Ion_trans"/>
    <property type="match status" value="1"/>
</dbReference>
<keyword evidence="12" id="KW-0407">Ion channel</keyword>
<dbReference type="GO" id="GO:0098703">
    <property type="term" value="P:calcium ion import across plasma membrane"/>
    <property type="evidence" value="ECO:0007669"/>
    <property type="project" value="TreeGrafter"/>
</dbReference>
<evidence type="ECO:0000259" key="15">
    <source>
        <dbReference type="Pfam" id="PF00520"/>
    </source>
</evidence>
<proteinExistence type="predicted"/>
<evidence type="ECO:0000256" key="13">
    <source>
        <dbReference type="SAM" id="MobiDB-lite"/>
    </source>
</evidence>
<sequence>MDLSCTGTEKYKRGGNSEKISLHRPKKSVELEGVMMDTIDSGLENPSTVPISSCFTGILHDNSSSALLGEDLNDDAFQAEVAKKTQTHLLGLQEAEIEVIIDRLMKREGGKDQALLHIVTQSPTELKVLLFLNTLLHKGANPSTADTEWKTPLHHAVKRNFKGVCSKLLENDALPHVRDREGKMPFHIALENKNDSIAAMLLVSMPNLVVRTLYTSSGSMPSELKFHDLLDCDSNLSMEKTALGVLDCMMDYIGDSGNVRVYYHVLEADLKGHSPQHEDFDGSSKSCLQLISKNGLKTLVFHDVVRLLIRRKWKLYARFRFQLNCAVFLLTLFAMTFTAVVAVDTVDPAQYHGPLQIARAVFEVWWYVHAVITFILELNQMRKHKLDYWKDKFNWLDWLSSSLLITVAPLRFTNHTEQWAVFSIGYLLWTIRIFKYAAVSRQTGAYAQILWRIVGHDFLQFLSVFTVILVAFSGSFVLALRGENSLQLHSETSSFWEILLSGIRILIEAEPVTEYYGDRGYGALGCILMVIFLFTCCVVLLNILIAQLSDTYQHVQRDAQRGLELNRAWIIARVELNSIRIGKGFRVTHYLEREDIKNPQELLVKWETPPLNEMNKTILDLHDGLESHKLNLITIKNRMAKQEYILTRMQEQLDILVPLDKPTKPLPSKFTLQDPGDDEGDNKN</sequence>
<dbReference type="KEGG" id="lgi:LOTGIDRAFT_229171"/>
<dbReference type="SMART" id="SM00248">
    <property type="entry name" value="ANK"/>
    <property type="match status" value="3"/>
</dbReference>
<evidence type="ECO:0000313" key="16">
    <source>
        <dbReference type="EMBL" id="ESO89302.1"/>
    </source>
</evidence>
<name>V3ZY04_LOTGI</name>
<keyword evidence="9 14" id="KW-1133">Transmembrane helix</keyword>
<keyword evidence="7" id="KW-0677">Repeat</keyword>
<evidence type="ECO:0000256" key="8">
    <source>
        <dbReference type="ARBA" id="ARBA00022837"/>
    </source>
</evidence>
<dbReference type="Gene3D" id="1.10.287.70">
    <property type="match status" value="1"/>
</dbReference>
<dbReference type="AlphaFoldDB" id="V3ZY04"/>